<name>A0A8S8ZME3_SORMA</name>
<feature type="compositionally biased region" description="Basic residues" evidence="1">
    <location>
        <begin position="249"/>
        <end position="258"/>
    </location>
</feature>
<comment type="caution">
    <text evidence="2">The sequence shown here is derived from an EMBL/GenBank/DDBJ whole genome shotgun (WGS) entry which is preliminary data.</text>
</comment>
<accession>A0A8S8ZME3</accession>
<feature type="region of interest" description="Disordered" evidence="1">
    <location>
        <begin position="363"/>
        <end position="385"/>
    </location>
</feature>
<proteinExistence type="predicted"/>
<feature type="compositionally biased region" description="Basic and acidic residues" evidence="1">
    <location>
        <begin position="261"/>
        <end position="273"/>
    </location>
</feature>
<organism evidence="2 3">
    <name type="scientific">Sordaria macrospora</name>
    <dbReference type="NCBI Taxonomy" id="5147"/>
    <lineage>
        <taxon>Eukaryota</taxon>
        <taxon>Fungi</taxon>
        <taxon>Dikarya</taxon>
        <taxon>Ascomycota</taxon>
        <taxon>Pezizomycotina</taxon>
        <taxon>Sordariomycetes</taxon>
        <taxon>Sordariomycetidae</taxon>
        <taxon>Sordariales</taxon>
        <taxon>Sordariaceae</taxon>
        <taxon>Sordaria</taxon>
    </lineage>
</organism>
<feature type="compositionally biased region" description="Polar residues" evidence="1">
    <location>
        <begin position="204"/>
        <end position="213"/>
    </location>
</feature>
<feature type="compositionally biased region" description="Low complexity" evidence="1">
    <location>
        <begin position="214"/>
        <end position="230"/>
    </location>
</feature>
<reference evidence="2 3" key="1">
    <citation type="submission" date="2017-07" db="EMBL/GenBank/DDBJ databases">
        <title>Genome sequence of the Sordaria macrospora wild type strain R19027.</title>
        <authorList>
            <person name="Nowrousian M."/>
            <person name="Teichert I."/>
            <person name="Kueck U."/>
        </authorList>
    </citation>
    <scope>NUCLEOTIDE SEQUENCE [LARGE SCALE GENOMIC DNA]</scope>
    <source>
        <strain evidence="2 3">R19027</strain>
        <tissue evidence="2">Mycelium</tissue>
    </source>
</reference>
<feature type="compositionally biased region" description="Polar residues" evidence="1">
    <location>
        <begin position="180"/>
        <end position="196"/>
    </location>
</feature>
<evidence type="ECO:0000313" key="2">
    <source>
        <dbReference type="EMBL" id="KAA8629555.1"/>
    </source>
</evidence>
<feature type="region of interest" description="Disordered" evidence="1">
    <location>
        <begin position="103"/>
        <end position="273"/>
    </location>
</feature>
<evidence type="ECO:0000256" key="1">
    <source>
        <dbReference type="SAM" id="MobiDB-lite"/>
    </source>
</evidence>
<feature type="region of interest" description="Disordered" evidence="1">
    <location>
        <begin position="14"/>
        <end position="53"/>
    </location>
</feature>
<dbReference type="VEuPathDB" id="FungiDB:SMAC_06075"/>
<protein>
    <submittedName>
        <fullName evidence="2">Uncharacterized protein</fullName>
    </submittedName>
</protein>
<feature type="compositionally biased region" description="Basic and acidic residues" evidence="1">
    <location>
        <begin position="22"/>
        <end position="51"/>
    </location>
</feature>
<gene>
    <name evidence="2" type="ORF">SMACR_06075</name>
</gene>
<evidence type="ECO:0000313" key="3">
    <source>
        <dbReference type="Proteomes" id="UP000433876"/>
    </source>
</evidence>
<dbReference type="AlphaFoldDB" id="A0A8S8ZME3"/>
<sequence length="385" mass="42418">MRLANSFFPFPVALAKFPPSQQREKDHTTSRQESSVRESDQRDDNLEERRKTTVSLFQPSNHINILKEQQYCPPNIPDKNLGPQSPHITLTVSYTNIVQEGPLANNHPKMTTENEEPQSHQKQTVPMPTEKDKSSVSTPAAAVQKGLPALKTPESNIRPVILEVARPRRHRKKTRPAQATKGSSSLFASKSGNSTDSSDKPLARSQSSTQTRNARSSKSAESSASQPSKAGKASRSQSARPSKAGKSSQKAKAHKSTSKGKQPEEPKKPKFDGRLVRSVTASCGCLYMVECRKSLYPSHNDLHEAGFPLKGRCQRCHVLVTEIRINEENGKAEVTEIVLPGGGEERRHGGFEDVQEAVDIHIDDDDEDKDESDHGESSFEAASQL</sequence>
<dbReference type="Proteomes" id="UP000433876">
    <property type="component" value="Unassembled WGS sequence"/>
</dbReference>
<dbReference type="EMBL" id="NMPR01000132">
    <property type="protein sequence ID" value="KAA8629555.1"/>
    <property type="molecule type" value="Genomic_DNA"/>
</dbReference>